<keyword evidence="23" id="KW-1185">Reference proteome</keyword>
<dbReference type="AlphaFoldDB" id="A0A370XEF8"/>
<evidence type="ECO:0000313" key="22">
    <source>
        <dbReference type="EMBL" id="RDS86601.1"/>
    </source>
</evidence>
<evidence type="ECO:0000259" key="20">
    <source>
        <dbReference type="PROSITE" id="PS51383"/>
    </source>
</evidence>
<dbReference type="Gene3D" id="3.40.50.10260">
    <property type="entry name" value="YjeF N-terminal domain"/>
    <property type="match status" value="1"/>
</dbReference>
<comment type="similarity">
    <text evidence="18">Belongs to the NnrE/AIBP family.</text>
</comment>
<evidence type="ECO:0000256" key="4">
    <source>
        <dbReference type="ARBA" id="ARBA00009524"/>
    </source>
</evidence>
<evidence type="ECO:0000256" key="15">
    <source>
        <dbReference type="ARBA" id="ARBA00048238"/>
    </source>
</evidence>
<evidence type="ECO:0000256" key="11">
    <source>
        <dbReference type="ARBA" id="ARBA00023235"/>
    </source>
</evidence>
<feature type="binding site" evidence="17">
    <location>
        <position position="318"/>
    </location>
    <ligand>
        <name>(6S)-NADPHX</name>
        <dbReference type="ChEBI" id="CHEBI:64076"/>
    </ligand>
</feature>
<dbReference type="GO" id="GO:0052856">
    <property type="term" value="F:NAD(P)HX epimerase activity"/>
    <property type="evidence" value="ECO:0007669"/>
    <property type="project" value="UniProtKB-UniRule"/>
</dbReference>
<comment type="cofactor">
    <cofactor evidence="17">
        <name>Mg(2+)</name>
        <dbReference type="ChEBI" id="CHEBI:18420"/>
    </cofactor>
</comment>
<dbReference type="GO" id="GO:0110051">
    <property type="term" value="P:metabolite repair"/>
    <property type="evidence" value="ECO:0007669"/>
    <property type="project" value="TreeGrafter"/>
</dbReference>
<evidence type="ECO:0000256" key="19">
    <source>
        <dbReference type="PIRNR" id="PIRNR017184"/>
    </source>
</evidence>
<comment type="catalytic activity">
    <reaction evidence="1 18 19">
        <text>(6R)-NADHX = (6S)-NADHX</text>
        <dbReference type="Rhea" id="RHEA:32215"/>
        <dbReference type="ChEBI" id="CHEBI:64074"/>
        <dbReference type="ChEBI" id="CHEBI:64075"/>
        <dbReference type="EC" id="5.1.99.6"/>
    </reaction>
</comment>
<evidence type="ECO:0000256" key="5">
    <source>
        <dbReference type="ARBA" id="ARBA00022723"/>
    </source>
</evidence>
<protein>
    <recommendedName>
        <fullName evidence="19">Bifunctional NAD(P)H-hydrate repair enzyme</fullName>
    </recommendedName>
    <alternativeName>
        <fullName evidence="19">Nicotinamide nucleotide repair protein</fullName>
    </alternativeName>
    <domain>
        <recommendedName>
            <fullName evidence="19">ADP-dependent (S)-NAD(P)H-hydrate dehydratase</fullName>
            <ecNumber evidence="19">4.2.1.136</ecNumber>
        </recommendedName>
        <alternativeName>
            <fullName evidence="19">ADP-dependent NAD(P)HX dehydratase</fullName>
        </alternativeName>
    </domain>
    <domain>
        <recommendedName>
            <fullName evidence="19">NAD(P)H-hydrate epimerase</fullName>
            <ecNumber evidence="19">5.1.99.6</ecNumber>
        </recommendedName>
    </domain>
</protein>
<dbReference type="InterPro" id="IPR030677">
    <property type="entry name" value="Nnr"/>
</dbReference>
<comment type="catalytic activity">
    <reaction evidence="16 17 19">
        <text>(6S)-NADPHX + ADP = AMP + phosphate + NADPH + H(+)</text>
        <dbReference type="Rhea" id="RHEA:32235"/>
        <dbReference type="ChEBI" id="CHEBI:15378"/>
        <dbReference type="ChEBI" id="CHEBI:43474"/>
        <dbReference type="ChEBI" id="CHEBI:57783"/>
        <dbReference type="ChEBI" id="CHEBI:64076"/>
        <dbReference type="ChEBI" id="CHEBI:456215"/>
        <dbReference type="ChEBI" id="CHEBI:456216"/>
        <dbReference type="EC" id="4.2.1.136"/>
    </reaction>
</comment>
<dbReference type="EC" id="5.1.99.6" evidence="19"/>
<dbReference type="SUPFAM" id="SSF64153">
    <property type="entry name" value="YjeF N-terminal domain-like"/>
    <property type="match status" value="1"/>
</dbReference>
<dbReference type="EMBL" id="QRBF01000001">
    <property type="protein sequence ID" value="RDS86601.1"/>
    <property type="molecule type" value="Genomic_DNA"/>
</dbReference>
<dbReference type="RefSeq" id="WP_115476870.1">
    <property type="nucleotide sequence ID" value="NZ_QRBF01000001.1"/>
</dbReference>
<dbReference type="NCBIfam" id="TIGR00196">
    <property type="entry name" value="yjeF_cterm"/>
    <property type="match status" value="1"/>
</dbReference>
<evidence type="ECO:0000256" key="9">
    <source>
        <dbReference type="ARBA" id="ARBA00022958"/>
    </source>
</evidence>
<feature type="binding site" evidence="18">
    <location>
        <position position="159"/>
    </location>
    <ligand>
        <name>(6S)-NADPHX</name>
        <dbReference type="ChEBI" id="CHEBI:64076"/>
    </ligand>
</feature>
<feature type="binding site" evidence="18">
    <location>
        <position position="127"/>
    </location>
    <ligand>
        <name>K(+)</name>
        <dbReference type="ChEBI" id="CHEBI:29103"/>
    </ligand>
</feature>
<keyword evidence="9 18" id="KW-0630">Potassium</keyword>
<evidence type="ECO:0000256" key="17">
    <source>
        <dbReference type="HAMAP-Rule" id="MF_01965"/>
    </source>
</evidence>
<comment type="cofactor">
    <cofactor evidence="18 19">
        <name>K(+)</name>
        <dbReference type="ChEBI" id="CHEBI:29103"/>
    </cofactor>
    <text evidence="18 19">Binds 1 potassium ion per subunit.</text>
</comment>
<comment type="function">
    <text evidence="18">Catalyzes the epimerization of the S- and R-forms of NAD(P)HX, a damaged form of NAD(P)H that is a result of enzymatic or heat-dependent hydration. This is a prerequisite for the S-specific NAD(P)H-hydrate dehydratase to allow the repair of both epimers of NAD(P)HX.</text>
</comment>
<feature type="binding site" evidence="17">
    <location>
        <position position="432"/>
    </location>
    <ligand>
        <name>(6S)-NADPHX</name>
        <dbReference type="ChEBI" id="CHEBI:64076"/>
    </ligand>
</feature>
<dbReference type="SUPFAM" id="SSF53613">
    <property type="entry name" value="Ribokinase-like"/>
    <property type="match status" value="1"/>
</dbReference>
<dbReference type="GO" id="GO:0052855">
    <property type="term" value="F:ADP-dependent NAD(P)H-hydrate dehydratase activity"/>
    <property type="evidence" value="ECO:0007669"/>
    <property type="project" value="UniProtKB-UniRule"/>
</dbReference>
<proteinExistence type="inferred from homology"/>
<sequence length="493" mass="51225">MQAQAHHRDLYTVEQVRALDRRAIHDLGISGFELMSRAATAAFAALCRHWPQARRIVVFCGPGNNGGDGYLLASLAHGSGMLVDVIELSDASRGDAAAARDTWQRSADNTHHWHQEGSLPHADVYVDALYGTGLNRAPESAAALIEQINASGVPVLALDVPSGLNADTGDCPGAAINAQLTVSFIAAKRGLYTGHAATKVGALQIDTLGLPDILWQGMPTDATLLEAMHLPPRTRDAHKGDSGHVLAIGGDHGTAGAIRLCGEAALRSGAGLVSVATRGDNLIALNSARPELMAHAVHGPQELQPLLERATVLGVGPGLGQGAWGHALWLTALDSGKPLVLDADGLNLLARETRSFTVPAVLTPHPGEAARLLDTTTAAIQRDRFAAARALAQRYHAVVVLKGAGSLIAHPDGRLDVCTWGNPGMGSGGMGDLLTGIVAALMAQGCSAWDAARMGVGLHARAGDLAARLGERGLLASDLLEPLRTLGNGLEHV</sequence>
<keyword evidence="5 18" id="KW-0479">Metal-binding</keyword>
<comment type="similarity">
    <text evidence="3 19">In the N-terminal section; belongs to the NnrE/AIBP family.</text>
</comment>
<comment type="caution">
    <text evidence="22">The sequence shown here is derived from an EMBL/GenBank/DDBJ whole genome shotgun (WGS) entry which is preliminary data.</text>
</comment>
<feature type="binding site" evidence="17">
    <location>
        <begin position="402"/>
        <end position="406"/>
    </location>
    <ligand>
        <name>AMP</name>
        <dbReference type="ChEBI" id="CHEBI:456215"/>
    </ligand>
</feature>
<comment type="catalytic activity">
    <reaction evidence="15 17 19">
        <text>(6S)-NADHX + ADP = AMP + phosphate + NADH + H(+)</text>
        <dbReference type="Rhea" id="RHEA:32223"/>
        <dbReference type="ChEBI" id="CHEBI:15378"/>
        <dbReference type="ChEBI" id="CHEBI:43474"/>
        <dbReference type="ChEBI" id="CHEBI:57945"/>
        <dbReference type="ChEBI" id="CHEBI:64074"/>
        <dbReference type="ChEBI" id="CHEBI:456215"/>
        <dbReference type="ChEBI" id="CHEBI:456216"/>
        <dbReference type="EC" id="4.2.1.136"/>
    </reaction>
</comment>
<gene>
    <name evidence="18" type="primary">nnrE</name>
    <name evidence="17" type="synonym">nnrD</name>
    <name evidence="22" type="ORF">DWU99_05045</name>
</gene>
<keyword evidence="12 17" id="KW-0456">Lyase</keyword>
<organism evidence="22 23">
    <name type="scientific">Dyella psychrodurans</name>
    <dbReference type="NCBI Taxonomy" id="1927960"/>
    <lineage>
        <taxon>Bacteria</taxon>
        <taxon>Pseudomonadati</taxon>
        <taxon>Pseudomonadota</taxon>
        <taxon>Gammaproteobacteria</taxon>
        <taxon>Lysobacterales</taxon>
        <taxon>Rhodanobacteraceae</taxon>
        <taxon>Dyella</taxon>
    </lineage>
</organism>
<feature type="binding site" evidence="17">
    <location>
        <position position="257"/>
    </location>
    <ligand>
        <name>(6S)-NADPHX</name>
        <dbReference type="ChEBI" id="CHEBI:64076"/>
    </ligand>
</feature>
<dbReference type="Pfam" id="PF03853">
    <property type="entry name" value="YjeF_N"/>
    <property type="match status" value="1"/>
</dbReference>
<evidence type="ECO:0000313" key="23">
    <source>
        <dbReference type="Proteomes" id="UP000255334"/>
    </source>
</evidence>
<dbReference type="GO" id="GO:0005524">
    <property type="term" value="F:ATP binding"/>
    <property type="evidence" value="ECO:0007669"/>
    <property type="project" value="UniProtKB-UniRule"/>
</dbReference>
<name>A0A370XEF8_9GAMM</name>
<comment type="caution">
    <text evidence="18">Lacks conserved residue(s) required for the propagation of feature annotation.</text>
</comment>
<dbReference type="PROSITE" id="PS51383">
    <property type="entry name" value="YJEF_C_3"/>
    <property type="match status" value="1"/>
</dbReference>
<comment type="subunit">
    <text evidence="17">Homotetramer.</text>
</comment>
<comment type="function">
    <text evidence="17">Catalyzes the dehydration of the S-form of NAD(P)HX at the expense of ADP, which is converted to AMP. Together with NAD(P)HX epimerase, which catalyzes the epimerization of the S- and R-forms, the enzyme allows the repair of both epimers of NAD(P)HX, a damaged form of NAD(P)H that is a result of enzymatic or heat-dependent hydration.</text>
</comment>
<evidence type="ECO:0000259" key="21">
    <source>
        <dbReference type="PROSITE" id="PS51385"/>
    </source>
</evidence>
<dbReference type="EC" id="4.2.1.136" evidence="19"/>
<reference evidence="22 23" key="1">
    <citation type="submission" date="2018-07" db="EMBL/GenBank/DDBJ databases">
        <title>Dyella monticola sp. nov. and Dyella psychrodurans sp. nov. isolated from monsoon evergreen broad-leaved forest soil of Dinghu Mountain, China.</title>
        <authorList>
            <person name="Gao Z."/>
            <person name="Qiu L."/>
        </authorList>
    </citation>
    <scope>NUCLEOTIDE SEQUENCE [LARGE SCALE GENOMIC DNA]</scope>
    <source>
        <strain evidence="22 23">4MSK11</strain>
    </source>
</reference>
<dbReference type="InterPro" id="IPR029056">
    <property type="entry name" value="Ribokinase-like"/>
</dbReference>
<dbReference type="GO" id="GO:0046872">
    <property type="term" value="F:metal ion binding"/>
    <property type="evidence" value="ECO:0007669"/>
    <property type="project" value="UniProtKB-UniRule"/>
</dbReference>
<feature type="binding site" evidence="18">
    <location>
        <begin position="131"/>
        <end position="137"/>
    </location>
    <ligand>
        <name>(6S)-NADPHX</name>
        <dbReference type="ChEBI" id="CHEBI:64076"/>
    </ligand>
</feature>
<dbReference type="InterPro" id="IPR036652">
    <property type="entry name" value="YjeF_N_dom_sf"/>
</dbReference>
<dbReference type="PANTHER" id="PTHR12592:SF0">
    <property type="entry name" value="ATP-DEPENDENT (S)-NAD(P)H-HYDRATE DEHYDRATASE"/>
    <property type="match status" value="1"/>
</dbReference>
<dbReference type="OrthoDB" id="9806925at2"/>
<dbReference type="Proteomes" id="UP000255334">
    <property type="component" value="Unassembled WGS sequence"/>
</dbReference>
<dbReference type="NCBIfam" id="TIGR00197">
    <property type="entry name" value="yjeF_nterm"/>
    <property type="match status" value="1"/>
</dbReference>
<keyword evidence="11 18" id="KW-0413">Isomerase</keyword>
<dbReference type="HAMAP" id="MF_01965">
    <property type="entry name" value="NADHX_dehydratase"/>
    <property type="match status" value="1"/>
</dbReference>
<feature type="domain" description="YjeF N-terminal" evidence="21">
    <location>
        <begin position="16"/>
        <end position="216"/>
    </location>
</feature>
<comment type="function">
    <text evidence="14 19">Bifunctional enzyme that catalyzes the epimerization of the S- and R-forms of NAD(P)HX and the dehydration of the S-form of NAD(P)HX at the expense of ADP, which is converted to AMP. This allows the repair of both epimers of NAD(P)HX, a damaged form of NAD(P)H that is a result of enzymatic or heat-dependent hydration.</text>
</comment>
<evidence type="ECO:0000256" key="7">
    <source>
        <dbReference type="ARBA" id="ARBA00022840"/>
    </source>
</evidence>
<evidence type="ECO:0000256" key="16">
    <source>
        <dbReference type="ARBA" id="ARBA00049209"/>
    </source>
</evidence>
<evidence type="ECO:0000256" key="1">
    <source>
        <dbReference type="ARBA" id="ARBA00000013"/>
    </source>
</evidence>
<keyword evidence="10 17" id="KW-0520">NAD</keyword>
<dbReference type="Pfam" id="PF01256">
    <property type="entry name" value="Carb_kinase"/>
    <property type="match status" value="1"/>
</dbReference>
<dbReference type="InterPro" id="IPR000631">
    <property type="entry name" value="CARKD"/>
</dbReference>
<evidence type="ECO:0000256" key="12">
    <source>
        <dbReference type="ARBA" id="ARBA00023239"/>
    </source>
</evidence>
<comment type="similarity">
    <text evidence="17">Belongs to the NnrD/CARKD family.</text>
</comment>
<evidence type="ECO:0000256" key="18">
    <source>
        <dbReference type="HAMAP-Rule" id="MF_01966"/>
    </source>
</evidence>
<dbReference type="HAMAP" id="MF_01966">
    <property type="entry name" value="NADHX_epimerase"/>
    <property type="match status" value="1"/>
</dbReference>
<feature type="binding site" evidence="17">
    <location>
        <position position="431"/>
    </location>
    <ligand>
        <name>AMP</name>
        <dbReference type="ChEBI" id="CHEBI:456215"/>
    </ligand>
</feature>
<dbReference type="PIRSF" id="PIRSF017184">
    <property type="entry name" value="Nnr"/>
    <property type="match status" value="1"/>
</dbReference>
<keyword evidence="8 17" id="KW-0521">NADP</keyword>
<comment type="catalytic activity">
    <reaction evidence="2 18 19">
        <text>(6R)-NADPHX = (6S)-NADPHX</text>
        <dbReference type="Rhea" id="RHEA:32227"/>
        <dbReference type="ChEBI" id="CHEBI:64076"/>
        <dbReference type="ChEBI" id="CHEBI:64077"/>
        <dbReference type="EC" id="5.1.99.6"/>
    </reaction>
</comment>
<evidence type="ECO:0000256" key="10">
    <source>
        <dbReference type="ARBA" id="ARBA00023027"/>
    </source>
</evidence>
<feature type="binding site" evidence="18">
    <location>
        <position position="162"/>
    </location>
    <ligand>
        <name>K(+)</name>
        <dbReference type="ChEBI" id="CHEBI:29103"/>
    </ligand>
</feature>
<keyword evidence="13" id="KW-0511">Multifunctional enzyme</keyword>
<evidence type="ECO:0000256" key="2">
    <source>
        <dbReference type="ARBA" id="ARBA00000909"/>
    </source>
</evidence>
<dbReference type="InterPro" id="IPR004443">
    <property type="entry name" value="YjeF_N_dom"/>
</dbReference>
<dbReference type="Gene3D" id="3.40.1190.20">
    <property type="match status" value="1"/>
</dbReference>
<comment type="similarity">
    <text evidence="4 19">In the C-terminal section; belongs to the NnrD/CARKD family.</text>
</comment>
<feature type="binding site" evidence="18">
    <location>
        <begin position="64"/>
        <end position="68"/>
    </location>
    <ligand>
        <name>(6S)-NADPHX</name>
        <dbReference type="ChEBI" id="CHEBI:64076"/>
    </ligand>
</feature>
<keyword evidence="6 17" id="KW-0547">Nucleotide-binding</keyword>
<accession>A0A370XEF8</accession>
<feature type="domain" description="YjeF C-terminal" evidence="20">
    <location>
        <begin position="222"/>
        <end position="490"/>
    </location>
</feature>
<evidence type="ECO:0000256" key="13">
    <source>
        <dbReference type="ARBA" id="ARBA00023268"/>
    </source>
</evidence>
<evidence type="ECO:0000256" key="6">
    <source>
        <dbReference type="ARBA" id="ARBA00022741"/>
    </source>
</evidence>
<feature type="binding site" evidence="18">
    <location>
        <position position="65"/>
    </location>
    <ligand>
        <name>K(+)</name>
        <dbReference type="ChEBI" id="CHEBI:29103"/>
    </ligand>
</feature>
<dbReference type="GO" id="GO:0046496">
    <property type="term" value="P:nicotinamide nucleotide metabolic process"/>
    <property type="evidence" value="ECO:0007669"/>
    <property type="project" value="UniProtKB-UniRule"/>
</dbReference>
<feature type="binding site" evidence="17">
    <location>
        <position position="365"/>
    </location>
    <ligand>
        <name>(6S)-NADPHX</name>
        <dbReference type="ChEBI" id="CHEBI:64076"/>
    </ligand>
</feature>
<evidence type="ECO:0000256" key="8">
    <source>
        <dbReference type="ARBA" id="ARBA00022857"/>
    </source>
</evidence>
<dbReference type="PROSITE" id="PS51385">
    <property type="entry name" value="YJEF_N"/>
    <property type="match status" value="1"/>
</dbReference>
<dbReference type="CDD" id="cd01171">
    <property type="entry name" value="YXKO-related"/>
    <property type="match status" value="1"/>
</dbReference>
<keyword evidence="7 17" id="KW-0067">ATP-binding</keyword>
<evidence type="ECO:0000256" key="3">
    <source>
        <dbReference type="ARBA" id="ARBA00006001"/>
    </source>
</evidence>
<evidence type="ECO:0000256" key="14">
    <source>
        <dbReference type="ARBA" id="ARBA00025153"/>
    </source>
</evidence>
<dbReference type="PANTHER" id="PTHR12592">
    <property type="entry name" value="ATP-DEPENDENT (S)-NAD(P)H-HYDRATE DEHYDRATASE FAMILY MEMBER"/>
    <property type="match status" value="1"/>
</dbReference>